<keyword evidence="2" id="KW-0472">Membrane</keyword>
<feature type="transmembrane region" description="Helical" evidence="2">
    <location>
        <begin position="196"/>
        <end position="217"/>
    </location>
</feature>
<feature type="transmembrane region" description="Helical" evidence="2">
    <location>
        <begin position="164"/>
        <end position="190"/>
    </location>
</feature>
<evidence type="ECO:0000256" key="1">
    <source>
        <dbReference type="SAM" id="MobiDB-lite"/>
    </source>
</evidence>
<organism evidence="3 4">
    <name type="scientific">Protopolystoma xenopodis</name>
    <dbReference type="NCBI Taxonomy" id="117903"/>
    <lineage>
        <taxon>Eukaryota</taxon>
        <taxon>Metazoa</taxon>
        <taxon>Spiralia</taxon>
        <taxon>Lophotrochozoa</taxon>
        <taxon>Platyhelminthes</taxon>
        <taxon>Monogenea</taxon>
        <taxon>Polyopisthocotylea</taxon>
        <taxon>Polystomatidea</taxon>
        <taxon>Polystomatidae</taxon>
        <taxon>Protopolystoma</taxon>
    </lineage>
</organism>
<reference evidence="3" key="1">
    <citation type="submission" date="2018-11" db="EMBL/GenBank/DDBJ databases">
        <authorList>
            <consortium name="Pathogen Informatics"/>
        </authorList>
    </citation>
    <scope>NUCLEOTIDE SEQUENCE</scope>
</reference>
<feature type="region of interest" description="Disordered" evidence="1">
    <location>
        <begin position="56"/>
        <end position="75"/>
    </location>
</feature>
<evidence type="ECO:0000313" key="3">
    <source>
        <dbReference type="EMBL" id="VEL36046.1"/>
    </source>
</evidence>
<protein>
    <submittedName>
        <fullName evidence="3">Uncharacterized protein</fullName>
    </submittedName>
</protein>
<gene>
    <name evidence="3" type="ORF">PXEA_LOCUS29486</name>
</gene>
<accession>A0A3S5B4F2</accession>
<feature type="region of interest" description="Disordered" evidence="1">
    <location>
        <begin position="250"/>
        <end position="279"/>
    </location>
</feature>
<dbReference type="OrthoDB" id="6274601at2759"/>
<feature type="compositionally biased region" description="Basic and acidic residues" evidence="1">
    <location>
        <begin position="250"/>
        <end position="275"/>
    </location>
</feature>
<keyword evidence="4" id="KW-1185">Reference proteome</keyword>
<comment type="caution">
    <text evidence="3">The sequence shown here is derived from an EMBL/GenBank/DDBJ whole genome shotgun (WGS) entry which is preliminary data.</text>
</comment>
<keyword evidence="2" id="KW-1133">Transmembrane helix</keyword>
<keyword evidence="2" id="KW-0812">Transmembrane</keyword>
<dbReference type="EMBL" id="CAAALY010251269">
    <property type="protein sequence ID" value="VEL36046.1"/>
    <property type="molecule type" value="Genomic_DNA"/>
</dbReference>
<dbReference type="Proteomes" id="UP000784294">
    <property type="component" value="Unassembled WGS sequence"/>
</dbReference>
<evidence type="ECO:0000313" key="4">
    <source>
        <dbReference type="Proteomes" id="UP000784294"/>
    </source>
</evidence>
<evidence type="ECO:0000256" key="2">
    <source>
        <dbReference type="SAM" id="Phobius"/>
    </source>
</evidence>
<feature type="compositionally biased region" description="Basic and acidic residues" evidence="1">
    <location>
        <begin position="399"/>
        <end position="408"/>
    </location>
</feature>
<proteinExistence type="predicted"/>
<feature type="region of interest" description="Disordered" evidence="1">
    <location>
        <begin position="388"/>
        <end position="445"/>
    </location>
</feature>
<sequence length="445" mass="48519">MCSEVKFGNGLAAKNQQKKLLSEHYNTPTPRSLQNVPWSTVLTAWRKAGVDFQPAVQGTTLSPTSPKPETRPNGCPVICRSVSEASIPGRQPTPSTAPADVAPCLNDMVTCPGVSVPVIRFSSNSSQTGLSNDQSGHLGAGQLEKLKQLNRRARRRTSIQRLKTGCLVVGRLLPWFSLLFGGLAITLGYLFAIRQLVTAGCLLLLVTTGFLLQAAFWKRPNINLFKPAEVPFYLPSQEDLENLERGFADVKEEEEKTEKADKEQQHEQMNTEHEPLGCPEVKSSPEGLAPLGLPGSRPRPAGVLLHPDHMHQMRRLSQALSRATHELTAARQRYLELGEPNMLTLARRLTMGPGVDMLDSGLNSVGRVAGVAGVNWASSRRGLATAGYRHGGSIWSPSSRDRPGHESPGRGGVPAGRNDAGRRPIRRLRQRPSRAKLTQECTIQA</sequence>
<feature type="compositionally biased region" description="Basic residues" evidence="1">
    <location>
        <begin position="423"/>
        <end position="434"/>
    </location>
</feature>
<dbReference type="AlphaFoldDB" id="A0A3S5B4F2"/>
<name>A0A3S5B4F2_9PLAT</name>